<gene>
    <name evidence="2" type="ORF">AJ79_09143</name>
</gene>
<sequence length="407" mass="45948">MPSLPVTLRFGQNSAVLFRLQEMQDSSGSAGAAVPGKRLGESWTPEEDRRLLELHAQGHDLKGPEFQKLFEDRSYYAVIKRLSVLRQQETSSPRRASLTNGVSRTGRRTSTPQYVYSDLESEEMSIDSSSDGDFKPDGHEPKKNDSTKKSKIPNSSSNDTLKRKSSTSNSTSRPSPPKHAKTPTSPAFTPVNSSSALPKPEEPNPANPNPNPLADSRDSSNYSNHLPTPNFTSSFRLYQTTESDIVYFLQQAKKCEAETKRAETLAIQKADLTRLLSRSRYETQELLQMQKNHDNELEKTKEALYMERQAKEALSRELHDIKQRKSCQNCEDTNLVRPEQLQRLNGQFLSIKTAFDKVKIGSSALINPEFWRSQGMEETATLAEKTFDEMESELKQFQRRASSQLPP</sequence>
<dbReference type="OrthoDB" id="4185955at2759"/>
<feature type="compositionally biased region" description="Polar residues" evidence="1">
    <location>
        <begin position="219"/>
        <end position="232"/>
    </location>
</feature>
<evidence type="ECO:0000313" key="2">
    <source>
        <dbReference type="EMBL" id="PGG97633.1"/>
    </source>
</evidence>
<accession>A0A2B7WDW9</accession>
<reference evidence="2 3" key="1">
    <citation type="submission" date="2017-10" db="EMBL/GenBank/DDBJ databases">
        <title>Comparative genomics in systemic dimorphic fungi from Ajellomycetaceae.</title>
        <authorList>
            <person name="Munoz J.F."/>
            <person name="Mcewen J.G."/>
            <person name="Clay O.K."/>
            <person name="Cuomo C.A."/>
        </authorList>
    </citation>
    <scope>NUCLEOTIDE SEQUENCE [LARGE SCALE GENOMIC DNA]</scope>
    <source>
        <strain evidence="2 3">UAMH5409</strain>
    </source>
</reference>
<feature type="compositionally biased region" description="Basic and acidic residues" evidence="1">
    <location>
        <begin position="132"/>
        <end position="148"/>
    </location>
</feature>
<proteinExistence type="predicted"/>
<name>A0A2B7WDW9_9EURO</name>
<comment type="caution">
    <text evidence="2">The sequence shown here is derived from an EMBL/GenBank/DDBJ whole genome shotgun (WGS) entry which is preliminary data.</text>
</comment>
<dbReference type="AlphaFoldDB" id="A0A2B7WDW9"/>
<feature type="region of interest" description="Disordered" evidence="1">
    <location>
        <begin position="85"/>
        <end position="232"/>
    </location>
</feature>
<keyword evidence="3" id="KW-1185">Reference proteome</keyword>
<feature type="compositionally biased region" description="Polar residues" evidence="1">
    <location>
        <begin position="85"/>
        <end position="114"/>
    </location>
</feature>
<protein>
    <submittedName>
        <fullName evidence="2">Uncharacterized protein</fullName>
    </submittedName>
</protein>
<evidence type="ECO:0000313" key="3">
    <source>
        <dbReference type="Proteomes" id="UP000223968"/>
    </source>
</evidence>
<feature type="compositionally biased region" description="Polar residues" evidence="1">
    <location>
        <begin position="182"/>
        <end position="195"/>
    </location>
</feature>
<organism evidence="2 3">
    <name type="scientific">Helicocarpus griseus UAMH5409</name>
    <dbReference type="NCBI Taxonomy" id="1447875"/>
    <lineage>
        <taxon>Eukaryota</taxon>
        <taxon>Fungi</taxon>
        <taxon>Dikarya</taxon>
        <taxon>Ascomycota</taxon>
        <taxon>Pezizomycotina</taxon>
        <taxon>Eurotiomycetes</taxon>
        <taxon>Eurotiomycetidae</taxon>
        <taxon>Onygenales</taxon>
        <taxon>Ajellomycetaceae</taxon>
        <taxon>Helicocarpus</taxon>
    </lineage>
</organism>
<dbReference type="EMBL" id="PDNB01000243">
    <property type="protein sequence ID" value="PGG97633.1"/>
    <property type="molecule type" value="Genomic_DNA"/>
</dbReference>
<evidence type="ECO:0000256" key="1">
    <source>
        <dbReference type="SAM" id="MobiDB-lite"/>
    </source>
</evidence>
<dbReference type="Proteomes" id="UP000223968">
    <property type="component" value="Unassembled WGS sequence"/>
</dbReference>